<feature type="chain" id="PRO_5003176569" description="C-type lectin domain-containing protein" evidence="2">
    <location>
        <begin position="23"/>
        <end position="293"/>
    </location>
</feature>
<dbReference type="STRING" id="31234.E3NGL3"/>
<dbReference type="eggNOG" id="KOG4297">
    <property type="taxonomic scope" value="Eukaryota"/>
</dbReference>
<dbReference type="PANTHER" id="PTHR22991:SF44">
    <property type="entry name" value="C-TYPE LECTIN-RELATED"/>
    <property type="match status" value="1"/>
</dbReference>
<dbReference type="InterPro" id="IPR016187">
    <property type="entry name" value="CTDL_fold"/>
</dbReference>
<evidence type="ECO:0000313" key="4">
    <source>
        <dbReference type="EMBL" id="EFO97141.1"/>
    </source>
</evidence>
<organism evidence="5">
    <name type="scientific">Caenorhabditis remanei</name>
    <name type="common">Caenorhabditis vulgaris</name>
    <dbReference type="NCBI Taxonomy" id="31234"/>
    <lineage>
        <taxon>Eukaryota</taxon>
        <taxon>Metazoa</taxon>
        <taxon>Ecdysozoa</taxon>
        <taxon>Nematoda</taxon>
        <taxon>Chromadorea</taxon>
        <taxon>Rhabditida</taxon>
        <taxon>Rhabditina</taxon>
        <taxon>Rhabditomorpha</taxon>
        <taxon>Rhabditoidea</taxon>
        <taxon>Rhabditidae</taxon>
        <taxon>Peloderinae</taxon>
        <taxon>Caenorhabditis</taxon>
    </lineage>
</organism>
<reference evidence="4" key="1">
    <citation type="submission" date="2007-07" db="EMBL/GenBank/DDBJ databases">
        <title>PCAP assembly of the Caenorhabditis remanei genome.</title>
        <authorList>
            <consortium name="The Caenorhabditis remanei Sequencing Consortium"/>
            <person name="Wilson R.K."/>
        </authorList>
    </citation>
    <scope>NUCLEOTIDE SEQUENCE [LARGE SCALE GENOMIC DNA]</scope>
    <source>
        <strain evidence="4">PB4641</strain>
    </source>
</reference>
<evidence type="ECO:0000256" key="1">
    <source>
        <dbReference type="ARBA" id="ARBA00023157"/>
    </source>
</evidence>
<dbReference type="HOGENOM" id="CLU_037161_1_0_1"/>
<proteinExistence type="predicted"/>
<dbReference type="OMA" id="MHYFICE"/>
<keyword evidence="2" id="KW-0732">Signal</keyword>
<dbReference type="InterPro" id="IPR016186">
    <property type="entry name" value="C-type_lectin-like/link_sf"/>
</dbReference>
<feature type="signal peptide" evidence="2">
    <location>
        <begin position="1"/>
        <end position="22"/>
    </location>
</feature>
<dbReference type="Proteomes" id="UP000008281">
    <property type="component" value="Unassembled WGS sequence"/>
</dbReference>
<keyword evidence="1" id="KW-1015">Disulfide bond</keyword>
<dbReference type="Gene3D" id="3.10.100.10">
    <property type="entry name" value="Mannose-Binding Protein A, subunit A"/>
    <property type="match status" value="2"/>
</dbReference>
<evidence type="ECO:0000256" key="2">
    <source>
        <dbReference type="SAM" id="SignalP"/>
    </source>
</evidence>
<dbReference type="SMART" id="SM00034">
    <property type="entry name" value="CLECT"/>
    <property type="match status" value="2"/>
</dbReference>
<dbReference type="OrthoDB" id="418245at2759"/>
<dbReference type="PANTHER" id="PTHR22991">
    <property type="entry name" value="PROTEIN CBG13490"/>
    <property type="match status" value="1"/>
</dbReference>
<evidence type="ECO:0000259" key="3">
    <source>
        <dbReference type="PROSITE" id="PS50041"/>
    </source>
</evidence>
<gene>
    <name evidence="4" type="ORF">CRE_30191</name>
</gene>
<feature type="domain" description="C-type lectin" evidence="3">
    <location>
        <begin position="42"/>
        <end position="162"/>
    </location>
</feature>
<dbReference type="PROSITE" id="PS50041">
    <property type="entry name" value="C_TYPE_LECTIN_2"/>
    <property type="match status" value="2"/>
</dbReference>
<protein>
    <recommendedName>
        <fullName evidence="3">C-type lectin domain-containing protein</fullName>
    </recommendedName>
</protein>
<dbReference type="SUPFAM" id="SSF56436">
    <property type="entry name" value="C-type lectin-like"/>
    <property type="match status" value="2"/>
</dbReference>
<dbReference type="CDD" id="cd00037">
    <property type="entry name" value="CLECT"/>
    <property type="match status" value="2"/>
</dbReference>
<dbReference type="AlphaFoldDB" id="E3NGL3"/>
<dbReference type="Pfam" id="PF00059">
    <property type="entry name" value="Lectin_C"/>
    <property type="match status" value="2"/>
</dbReference>
<keyword evidence="5" id="KW-1185">Reference proteome</keyword>
<sequence length="293" mass="32746">MKSFFFTITCVFIFFVFNPTESLEVCPEGFNATTQYKKVHTCWKYIPHELDQAAANAECLKNNGAALVMINSCTTTNALQKYLRERGVSRIWIGLTCNETAVKTSCYWSDGRSTSSIQADPGYNEFAPGSPNVTVGKCISYEESSRHWISTNCGVNMTFVCEVPPTSNDNCTHNYNHNCYFPSNNSLTFGDAQKSCAQNCGNLVSIHSELENRYIASLFSEPGTIKIGGVAPSKNTIIWSDYTNTVFNNLHTFNNGNCLFMDVNTDNSTDGLWYTDNCSRASWYVCKRPNNSK</sequence>
<feature type="domain" description="C-type lectin" evidence="3">
    <location>
        <begin position="175"/>
        <end position="287"/>
    </location>
</feature>
<dbReference type="InParanoid" id="E3NGL3"/>
<dbReference type="InterPro" id="IPR001304">
    <property type="entry name" value="C-type_lectin-like"/>
</dbReference>
<dbReference type="InterPro" id="IPR050976">
    <property type="entry name" value="Snaclec"/>
</dbReference>
<accession>E3NGL3</accession>
<dbReference type="EMBL" id="DS268656">
    <property type="protein sequence ID" value="EFO97141.1"/>
    <property type="molecule type" value="Genomic_DNA"/>
</dbReference>
<name>E3NGL3_CAERE</name>
<evidence type="ECO:0000313" key="5">
    <source>
        <dbReference type="Proteomes" id="UP000008281"/>
    </source>
</evidence>